<dbReference type="Proteomes" id="UP001233782">
    <property type="component" value="Unassembled WGS sequence"/>
</dbReference>
<feature type="signal peptide" evidence="1">
    <location>
        <begin position="1"/>
        <end position="27"/>
    </location>
</feature>
<dbReference type="RefSeq" id="WP_036443170.1">
    <property type="nucleotide sequence ID" value="NZ_CP008748.1"/>
</dbReference>
<evidence type="ECO:0008006" key="7">
    <source>
        <dbReference type="Google" id="ProtNLM"/>
    </source>
</evidence>
<keyword evidence="5" id="KW-1185">Reference proteome</keyword>
<dbReference type="Proteomes" id="UP000264882">
    <property type="component" value="Chromosome"/>
</dbReference>
<sequence>MPHQKKNIYLKKPSLKKIALFSLPLIAISTSFLFSVSCKNPNADLFSDEKPGEDVNRDEGLIGEELAQKVREVIENAAFKMTDFAKKEYQILKSSTQKDKYIQDLWEKIKVWFKDSKDSLGRYVFYAESLSHPDFSKYLDVYIPNLRYFAGNHIVYCYFDWNAEKRNIYYYFKIRCLDGKQTEGSGKVFLDLGKDLEE</sequence>
<dbReference type="STRING" id="29559.NPL3_01170"/>
<evidence type="ECO:0000313" key="2">
    <source>
        <dbReference type="EMBL" id="ASI53995.1"/>
    </source>
</evidence>
<evidence type="ECO:0000313" key="5">
    <source>
        <dbReference type="Proteomes" id="UP000264882"/>
    </source>
</evidence>
<dbReference type="KEGG" id="mhyv:MHSN_02235"/>
<evidence type="ECO:0000313" key="6">
    <source>
        <dbReference type="Proteomes" id="UP000294882"/>
    </source>
</evidence>
<reference evidence="2 5" key="1">
    <citation type="submission" date="2014-06" db="EMBL/GenBank/DDBJ databases">
        <title>The Whole Genome Sequence of Mycoplasma hyosynoviae strain ATCC 27095.</title>
        <authorList>
            <person name="Calcutt M.J."/>
            <person name="Foecking M.F."/>
        </authorList>
    </citation>
    <scope>NUCLEOTIDE SEQUENCE [LARGE SCALE GENOMIC DNA]</scope>
    <source>
        <strain evidence="2 5">M60</strain>
    </source>
</reference>
<reference evidence="3" key="3">
    <citation type="submission" date="2023-04" db="EMBL/GenBank/DDBJ databases">
        <title>Genomes of recent Mycoplasma hyosynoviae isolates 2023.</title>
        <authorList>
            <person name="Spergser J."/>
        </authorList>
    </citation>
    <scope>NUCLEOTIDE SEQUENCE</scope>
    <source>
        <strain evidence="3">SN1J23N</strain>
    </source>
</reference>
<dbReference type="EMBL" id="JASBCP010000002">
    <property type="protein sequence ID" value="MDI3047925.1"/>
    <property type="molecule type" value="Genomic_DNA"/>
</dbReference>
<evidence type="ECO:0000313" key="4">
    <source>
        <dbReference type="EMBL" id="TDU97864.1"/>
    </source>
</evidence>
<dbReference type="OrthoDB" id="399018at2"/>
<feature type="chain" id="PRO_5011025640" description="Lipoprotein" evidence="1">
    <location>
        <begin position="28"/>
        <end position="198"/>
    </location>
</feature>
<name>A0A063Y9Q4_9BACT</name>
<evidence type="ECO:0000313" key="3">
    <source>
        <dbReference type="EMBL" id="MDI3047925.1"/>
    </source>
</evidence>
<keyword evidence="1" id="KW-0732">Signal</keyword>
<dbReference type="EMBL" id="CP008748">
    <property type="protein sequence ID" value="ASI53995.1"/>
    <property type="molecule type" value="Genomic_DNA"/>
</dbReference>
<gene>
    <name evidence="4" type="ORF">JN03_0392</name>
    <name evidence="2" type="ORF">MHSN_02235</name>
    <name evidence="3" type="ORF">QJ129_01425</name>
</gene>
<organism evidence="4 6">
    <name type="scientific">Metamycoplasma hyosynoviae</name>
    <dbReference type="NCBI Taxonomy" id="29559"/>
    <lineage>
        <taxon>Bacteria</taxon>
        <taxon>Bacillati</taxon>
        <taxon>Mycoplasmatota</taxon>
        <taxon>Mycoplasmoidales</taxon>
        <taxon>Metamycoplasmataceae</taxon>
        <taxon>Metamycoplasma</taxon>
    </lineage>
</organism>
<proteinExistence type="predicted"/>
<dbReference type="AlphaFoldDB" id="A0A063Y9Q4"/>
<accession>A0A063Y9Q4</accession>
<reference evidence="4 6" key="2">
    <citation type="submission" date="2019-03" db="EMBL/GenBank/DDBJ databases">
        <title>Genomic Encyclopedia of Archaeal and Bacterial Type Strains, Phase II (KMG-II): from individual species to whole genera.</title>
        <authorList>
            <person name="Goeker M."/>
        </authorList>
    </citation>
    <scope>NUCLEOTIDE SEQUENCE [LARGE SCALE GENOMIC DNA]</scope>
    <source>
        <strain evidence="4 6">ATCC 25591</strain>
    </source>
</reference>
<dbReference type="EMBL" id="SOCH01000003">
    <property type="protein sequence ID" value="TDU97864.1"/>
    <property type="molecule type" value="Genomic_DNA"/>
</dbReference>
<evidence type="ECO:0000256" key="1">
    <source>
        <dbReference type="SAM" id="SignalP"/>
    </source>
</evidence>
<protein>
    <recommendedName>
        <fullName evidence="7">Lipoprotein</fullName>
    </recommendedName>
</protein>
<dbReference type="Proteomes" id="UP000294882">
    <property type="component" value="Unassembled WGS sequence"/>
</dbReference>